<comment type="caution">
    <text evidence="4">The sequence shown here is derived from an EMBL/GenBank/DDBJ whole genome shotgun (WGS) entry which is preliminary data.</text>
</comment>
<proteinExistence type="predicted"/>
<dbReference type="GO" id="GO:0000976">
    <property type="term" value="F:transcription cis-regulatory region binding"/>
    <property type="evidence" value="ECO:0007669"/>
    <property type="project" value="TreeGrafter"/>
</dbReference>
<evidence type="ECO:0000313" key="5">
    <source>
        <dbReference type="Proteomes" id="UP000761534"/>
    </source>
</evidence>
<sequence length="630" mass="69794">MTPAFGENKSDLSNSQVEFKISTLENVFQAAPQQAPASNFIIEYGKNEPPKSEEQPASSRNTEKNPCTEDIIEEITRNPNDELYSGNSSTVDLVQDWSDILLADNYQFASDLAAIEDSFPDQNEDHHSGYKSALMHVPARNSILSVSNYPTTSTASSPSSSGGSVTNDIPRSLSPLPDILIEVPYYRDLFYHFVHITADVLVPVPRELYPDNPFRTILPKMALSTPHLLSLLLAYAASHRAKYTKQPEPAEIISQLLGRTFEGLTKSLENEKEARSDSTLATAVMLASYEVLSAAVDDSWKTHLHGAREIVVARGMADSLSGGLLTPSEGIVDHRELASLDNNSAVYGPHPLRVLKQDITENEASYFLLRTFAYIDVIGALSSSSASSVLVNNQQSGQLWTVPINSKISHGEGIDFLLGVDLNVIPMFSKVSSLARRRRELPNLPEHLQTAEEADIDAQALELSDILYSCCQPENLNFNLDEPPPKPRPQSTSSIPSNSVPNASYSYAQLNIMNLTFCYAALIHLYRRVLLFPTDSETIQSLVRSITDLLETHIPLGSSIEACMSFPIFTAGCEALDGPTREKYRQRIKGMHRFGVGQIFRANELMEKCWEQGRPWTEIMDELGWDLVLL</sequence>
<dbReference type="GO" id="GO:0005634">
    <property type="term" value="C:nucleus"/>
    <property type="evidence" value="ECO:0007669"/>
    <property type="project" value="UniProtKB-SubCell"/>
</dbReference>
<keyword evidence="5" id="KW-1185">Reference proteome</keyword>
<dbReference type="AlphaFoldDB" id="A0A642V209"/>
<feature type="region of interest" description="Disordered" evidence="3">
    <location>
        <begin position="44"/>
        <end position="68"/>
    </location>
</feature>
<evidence type="ECO:0000313" key="4">
    <source>
        <dbReference type="EMBL" id="KAA8910723.1"/>
    </source>
</evidence>
<dbReference type="PANTHER" id="PTHR37534:SF43">
    <property type="entry name" value="FINGER DOMAIN PROTEIN, PUTATIVE (AFU_ORTHOLOGUE AFUA_1G01850)-RELATED"/>
    <property type="match status" value="1"/>
</dbReference>
<dbReference type="InterPro" id="IPR021858">
    <property type="entry name" value="Fun_TF"/>
</dbReference>
<keyword evidence="2" id="KW-0539">Nucleus</keyword>
<gene>
    <name evidence="4" type="ORF">TRICI_004070</name>
</gene>
<feature type="compositionally biased region" description="Basic and acidic residues" evidence="3">
    <location>
        <begin position="45"/>
        <end position="54"/>
    </location>
</feature>
<dbReference type="Proteomes" id="UP000761534">
    <property type="component" value="Unassembled WGS sequence"/>
</dbReference>
<comment type="subcellular location">
    <subcellularLocation>
        <location evidence="1">Nucleus</location>
    </subcellularLocation>
</comment>
<evidence type="ECO:0000256" key="1">
    <source>
        <dbReference type="ARBA" id="ARBA00004123"/>
    </source>
</evidence>
<dbReference type="Pfam" id="PF11951">
    <property type="entry name" value="Fungal_trans_2"/>
    <property type="match status" value="1"/>
</dbReference>
<feature type="region of interest" description="Disordered" evidence="3">
    <location>
        <begin position="149"/>
        <end position="169"/>
    </location>
</feature>
<dbReference type="GO" id="GO:0003700">
    <property type="term" value="F:DNA-binding transcription factor activity"/>
    <property type="evidence" value="ECO:0007669"/>
    <property type="project" value="TreeGrafter"/>
</dbReference>
<feature type="compositionally biased region" description="Polar residues" evidence="3">
    <location>
        <begin position="489"/>
        <end position="498"/>
    </location>
</feature>
<evidence type="ECO:0008006" key="6">
    <source>
        <dbReference type="Google" id="ProtNLM"/>
    </source>
</evidence>
<evidence type="ECO:0000256" key="2">
    <source>
        <dbReference type="ARBA" id="ARBA00023242"/>
    </source>
</evidence>
<dbReference type="VEuPathDB" id="FungiDB:TRICI_004070"/>
<dbReference type="PANTHER" id="PTHR37534">
    <property type="entry name" value="TRANSCRIPTIONAL ACTIVATOR PROTEIN UGA3"/>
    <property type="match status" value="1"/>
</dbReference>
<name>A0A642V209_9ASCO</name>
<accession>A0A642V209</accession>
<dbReference type="GO" id="GO:0045944">
    <property type="term" value="P:positive regulation of transcription by RNA polymerase II"/>
    <property type="evidence" value="ECO:0007669"/>
    <property type="project" value="TreeGrafter"/>
</dbReference>
<organism evidence="4 5">
    <name type="scientific">Trichomonascus ciferrii</name>
    <dbReference type="NCBI Taxonomy" id="44093"/>
    <lineage>
        <taxon>Eukaryota</taxon>
        <taxon>Fungi</taxon>
        <taxon>Dikarya</taxon>
        <taxon>Ascomycota</taxon>
        <taxon>Saccharomycotina</taxon>
        <taxon>Dipodascomycetes</taxon>
        <taxon>Dipodascales</taxon>
        <taxon>Trichomonascaceae</taxon>
        <taxon>Trichomonascus</taxon>
        <taxon>Trichomonascus ciferrii complex</taxon>
    </lineage>
</organism>
<feature type="compositionally biased region" description="Low complexity" evidence="3">
    <location>
        <begin position="150"/>
        <end position="164"/>
    </location>
</feature>
<evidence type="ECO:0000256" key="3">
    <source>
        <dbReference type="SAM" id="MobiDB-lite"/>
    </source>
</evidence>
<feature type="region of interest" description="Disordered" evidence="3">
    <location>
        <begin position="478"/>
        <end position="498"/>
    </location>
</feature>
<protein>
    <recommendedName>
        <fullName evidence="6">Transcription factor domain-containing protein</fullName>
    </recommendedName>
</protein>
<dbReference type="EMBL" id="SWFS01000304">
    <property type="protein sequence ID" value="KAA8910723.1"/>
    <property type="molecule type" value="Genomic_DNA"/>
</dbReference>
<reference evidence="4" key="1">
    <citation type="journal article" date="2019" name="G3 (Bethesda)">
        <title>Genome Assemblies of Two Rare Opportunistic Yeast Pathogens: Diutina rugosa (syn. Candida rugosa) and Trichomonascus ciferrii (syn. Candida ciferrii).</title>
        <authorList>
            <person name="Mixao V."/>
            <person name="Saus E."/>
            <person name="Hansen A.P."/>
            <person name="Lass-Florl C."/>
            <person name="Gabaldon T."/>
        </authorList>
    </citation>
    <scope>NUCLEOTIDE SEQUENCE</scope>
    <source>
        <strain evidence="4">CBS 4856</strain>
    </source>
</reference>
<dbReference type="OrthoDB" id="5229455at2759"/>